<dbReference type="OrthoDB" id="8966295at2"/>
<dbReference type="AlphaFoldDB" id="A0A248VU95"/>
<name>A0A248VU95_9BURK</name>
<dbReference type="EMBL" id="CP022990">
    <property type="protein sequence ID" value="ASW02596.1"/>
    <property type="molecule type" value="Genomic_DNA"/>
</dbReference>
<reference evidence="1 2" key="1">
    <citation type="submission" date="2017-08" db="EMBL/GenBank/DDBJ databases">
        <title>Identification and genetic characteristics of simultaneous BTEX- and naphthalene-degrading Paraburkholderia sp. BN5 isolated from petroleum-contaminated soil.</title>
        <authorList>
            <person name="Lee Y."/>
            <person name="Jeon C.O."/>
        </authorList>
    </citation>
    <scope>NUCLEOTIDE SEQUENCE [LARGE SCALE GENOMIC DNA]</scope>
    <source>
        <strain evidence="1 2">BN5</strain>
    </source>
</reference>
<accession>A0A248VU95</accession>
<dbReference type="KEGG" id="parb:CJU94_31590"/>
<dbReference type="Proteomes" id="UP000215158">
    <property type="component" value="Chromosome 2"/>
</dbReference>
<protein>
    <submittedName>
        <fullName evidence="1">Uncharacterized protein</fullName>
    </submittedName>
</protein>
<proteinExistence type="predicted"/>
<gene>
    <name evidence="1" type="ORF">CJU94_31590</name>
</gene>
<keyword evidence="2" id="KW-1185">Reference proteome</keyword>
<evidence type="ECO:0000313" key="1">
    <source>
        <dbReference type="EMBL" id="ASW02596.1"/>
    </source>
</evidence>
<dbReference type="RefSeq" id="WP_095422456.1">
    <property type="nucleotide sequence ID" value="NZ_CP022990.1"/>
</dbReference>
<evidence type="ECO:0000313" key="2">
    <source>
        <dbReference type="Proteomes" id="UP000215158"/>
    </source>
</evidence>
<sequence length="87" mass="9695">MIDPSQRPAVPMPTNVNPTAACADPKVWRWYADLLDDRRLVCEHDGARWVVAVDGRRLADERAFEAAVRSAYAMTRALSALDRARAA</sequence>
<organism evidence="1 2">
    <name type="scientific">Paraburkholderia aromaticivorans</name>
    <dbReference type="NCBI Taxonomy" id="2026199"/>
    <lineage>
        <taxon>Bacteria</taxon>
        <taxon>Pseudomonadati</taxon>
        <taxon>Pseudomonadota</taxon>
        <taxon>Betaproteobacteria</taxon>
        <taxon>Burkholderiales</taxon>
        <taxon>Burkholderiaceae</taxon>
        <taxon>Paraburkholderia</taxon>
    </lineage>
</organism>